<organism evidence="1 2">
    <name type="scientific">Trichonephila clavata</name>
    <name type="common">Joro spider</name>
    <name type="synonym">Nephila clavata</name>
    <dbReference type="NCBI Taxonomy" id="2740835"/>
    <lineage>
        <taxon>Eukaryota</taxon>
        <taxon>Metazoa</taxon>
        <taxon>Ecdysozoa</taxon>
        <taxon>Arthropoda</taxon>
        <taxon>Chelicerata</taxon>
        <taxon>Arachnida</taxon>
        <taxon>Araneae</taxon>
        <taxon>Araneomorphae</taxon>
        <taxon>Entelegynae</taxon>
        <taxon>Araneoidea</taxon>
        <taxon>Nephilidae</taxon>
        <taxon>Trichonephila</taxon>
    </lineage>
</organism>
<protein>
    <submittedName>
        <fullName evidence="1">Uncharacterized protein</fullName>
    </submittedName>
</protein>
<comment type="caution">
    <text evidence="1">The sequence shown here is derived from an EMBL/GenBank/DDBJ whole genome shotgun (WGS) entry which is preliminary data.</text>
</comment>
<dbReference type="EMBL" id="BMAO01015835">
    <property type="protein sequence ID" value="GFR04595.1"/>
    <property type="molecule type" value="Genomic_DNA"/>
</dbReference>
<dbReference type="AlphaFoldDB" id="A0A8X6GLR2"/>
<dbReference type="Proteomes" id="UP000887116">
    <property type="component" value="Unassembled WGS sequence"/>
</dbReference>
<evidence type="ECO:0000313" key="2">
    <source>
        <dbReference type="Proteomes" id="UP000887116"/>
    </source>
</evidence>
<proteinExistence type="predicted"/>
<gene>
    <name evidence="1" type="ORF">TNCT_107251</name>
</gene>
<accession>A0A8X6GLR2</accession>
<keyword evidence="2" id="KW-1185">Reference proteome</keyword>
<evidence type="ECO:0000313" key="1">
    <source>
        <dbReference type="EMBL" id="GFR04595.1"/>
    </source>
</evidence>
<reference evidence="1" key="1">
    <citation type="submission" date="2020-07" db="EMBL/GenBank/DDBJ databases">
        <title>Multicomponent nature underlies the extraordinary mechanical properties of spider dragline silk.</title>
        <authorList>
            <person name="Kono N."/>
            <person name="Nakamura H."/>
            <person name="Mori M."/>
            <person name="Yoshida Y."/>
            <person name="Ohtoshi R."/>
            <person name="Malay A.D."/>
            <person name="Moran D.A.P."/>
            <person name="Tomita M."/>
            <person name="Numata K."/>
            <person name="Arakawa K."/>
        </authorList>
    </citation>
    <scope>NUCLEOTIDE SEQUENCE</scope>
</reference>
<name>A0A8X6GLR2_TRICU</name>
<sequence length="76" mass="8553">MDALQIVLSGSDQKPVVLMIGCSGYIQWLPRENVSRRLAIPQHTSLVACKCETCVCIIYPNIDPKTIMEFLRMQAD</sequence>